<dbReference type="InterPro" id="IPR036879">
    <property type="entry name" value="TF_MADSbox_sf"/>
</dbReference>
<dbReference type="InterPro" id="IPR050142">
    <property type="entry name" value="MADS-box/MEF2_TF"/>
</dbReference>
<keyword evidence="2" id="KW-0805">Transcription regulation</keyword>
<dbReference type="GO" id="GO:0005634">
    <property type="term" value="C:nucleus"/>
    <property type="evidence" value="ECO:0007669"/>
    <property type="project" value="UniProtKB-SubCell"/>
</dbReference>
<dbReference type="Gene3D" id="3.40.1810.10">
    <property type="entry name" value="Transcription factor, MADS-box"/>
    <property type="match status" value="1"/>
</dbReference>
<sequence>MAKKRVTLKFIENERARKSSYKRRIEALRKKFSELCTLCDIKSCIIVYSPDFEEPFIWPSSEETKELLAKYESLSKFHQTKKMVNNEQYVQCRIEKLKEEVSKHMSKNKKMEACILMHKILNNGRGMQEIMRYEDVELLKWYSMEKIQEVQHYKRCFPPLP</sequence>
<name>A0AAW1J939_SAPOF</name>
<accession>A0AAW1J939</accession>
<dbReference type="AlphaFoldDB" id="A0AAW1J939"/>
<dbReference type="Pfam" id="PF00319">
    <property type="entry name" value="SRF-TF"/>
    <property type="match status" value="1"/>
</dbReference>
<dbReference type="Proteomes" id="UP001443914">
    <property type="component" value="Unassembled WGS sequence"/>
</dbReference>
<dbReference type="EMBL" id="JBDFQZ010000008">
    <property type="protein sequence ID" value="KAK9699241.1"/>
    <property type="molecule type" value="Genomic_DNA"/>
</dbReference>
<evidence type="ECO:0000256" key="2">
    <source>
        <dbReference type="ARBA" id="ARBA00023015"/>
    </source>
</evidence>
<gene>
    <name evidence="7" type="ORF">RND81_08G162100</name>
</gene>
<dbReference type="GO" id="GO:0000987">
    <property type="term" value="F:cis-regulatory region sequence-specific DNA binding"/>
    <property type="evidence" value="ECO:0007669"/>
    <property type="project" value="InterPro"/>
</dbReference>
<evidence type="ECO:0000313" key="8">
    <source>
        <dbReference type="Proteomes" id="UP001443914"/>
    </source>
</evidence>
<dbReference type="CDD" id="cd00266">
    <property type="entry name" value="MADS_SRF_like"/>
    <property type="match status" value="1"/>
</dbReference>
<feature type="domain" description="MADS-box" evidence="6">
    <location>
        <begin position="1"/>
        <end position="49"/>
    </location>
</feature>
<dbReference type="GO" id="GO:0045944">
    <property type="term" value="P:positive regulation of transcription by RNA polymerase II"/>
    <property type="evidence" value="ECO:0007669"/>
    <property type="project" value="InterPro"/>
</dbReference>
<evidence type="ECO:0000313" key="7">
    <source>
        <dbReference type="EMBL" id="KAK9699241.1"/>
    </source>
</evidence>
<dbReference type="GO" id="GO:0000981">
    <property type="term" value="F:DNA-binding transcription factor activity, RNA polymerase II-specific"/>
    <property type="evidence" value="ECO:0007669"/>
    <property type="project" value="InterPro"/>
</dbReference>
<evidence type="ECO:0000256" key="5">
    <source>
        <dbReference type="ARBA" id="ARBA00023242"/>
    </source>
</evidence>
<dbReference type="PROSITE" id="PS50066">
    <property type="entry name" value="MADS_BOX_2"/>
    <property type="match status" value="1"/>
</dbReference>
<dbReference type="PANTHER" id="PTHR48019">
    <property type="entry name" value="SERUM RESPONSE FACTOR HOMOLOG"/>
    <property type="match status" value="1"/>
</dbReference>
<evidence type="ECO:0000256" key="3">
    <source>
        <dbReference type="ARBA" id="ARBA00023125"/>
    </source>
</evidence>
<dbReference type="GO" id="GO:0046983">
    <property type="term" value="F:protein dimerization activity"/>
    <property type="evidence" value="ECO:0007669"/>
    <property type="project" value="InterPro"/>
</dbReference>
<reference evidence="7" key="1">
    <citation type="submission" date="2024-03" db="EMBL/GenBank/DDBJ databases">
        <title>WGS assembly of Saponaria officinalis var. Norfolk2.</title>
        <authorList>
            <person name="Jenkins J."/>
            <person name="Shu S."/>
            <person name="Grimwood J."/>
            <person name="Barry K."/>
            <person name="Goodstein D."/>
            <person name="Schmutz J."/>
            <person name="Leebens-Mack J."/>
            <person name="Osbourn A."/>
        </authorList>
    </citation>
    <scope>NUCLEOTIDE SEQUENCE [LARGE SCALE GENOMIC DNA]</scope>
    <source>
        <strain evidence="7">JIC</strain>
    </source>
</reference>
<dbReference type="SUPFAM" id="SSF55455">
    <property type="entry name" value="SRF-like"/>
    <property type="match status" value="1"/>
</dbReference>
<keyword evidence="4" id="KW-0804">Transcription</keyword>
<evidence type="ECO:0000259" key="6">
    <source>
        <dbReference type="PROSITE" id="PS50066"/>
    </source>
</evidence>
<evidence type="ECO:0000256" key="1">
    <source>
        <dbReference type="ARBA" id="ARBA00004123"/>
    </source>
</evidence>
<comment type="caution">
    <text evidence="7">The sequence shown here is derived from an EMBL/GenBank/DDBJ whole genome shotgun (WGS) entry which is preliminary data.</text>
</comment>
<dbReference type="InterPro" id="IPR002100">
    <property type="entry name" value="TF_MADSbox"/>
</dbReference>
<dbReference type="InterPro" id="IPR033897">
    <property type="entry name" value="SRF-like_MADS-box"/>
</dbReference>
<dbReference type="SMART" id="SM00432">
    <property type="entry name" value="MADS"/>
    <property type="match status" value="1"/>
</dbReference>
<keyword evidence="5" id="KW-0539">Nucleus</keyword>
<proteinExistence type="predicted"/>
<organism evidence="7 8">
    <name type="scientific">Saponaria officinalis</name>
    <name type="common">Common soapwort</name>
    <name type="synonym">Lychnis saponaria</name>
    <dbReference type="NCBI Taxonomy" id="3572"/>
    <lineage>
        <taxon>Eukaryota</taxon>
        <taxon>Viridiplantae</taxon>
        <taxon>Streptophyta</taxon>
        <taxon>Embryophyta</taxon>
        <taxon>Tracheophyta</taxon>
        <taxon>Spermatophyta</taxon>
        <taxon>Magnoliopsida</taxon>
        <taxon>eudicotyledons</taxon>
        <taxon>Gunneridae</taxon>
        <taxon>Pentapetalae</taxon>
        <taxon>Caryophyllales</taxon>
        <taxon>Caryophyllaceae</taxon>
        <taxon>Caryophylleae</taxon>
        <taxon>Saponaria</taxon>
    </lineage>
</organism>
<keyword evidence="3" id="KW-0238">DNA-binding</keyword>
<comment type="subcellular location">
    <subcellularLocation>
        <location evidence="1">Nucleus</location>
    </subcellularLocation>
</comment>
<keyword evidence="8" id="KW-1185">Reference proteome</keyword>
<protein>
    <recommendedName>
        <fullName evidence="6">MADS-box domain-containing protein</fullName>
    </recommendedName>
</protein>
<evidence type="ECO:0000256" key="4">
    <source>
        <dbReference type="ARBA" id="ARBA00023163"/>
    </source>
</evidence>